<dbReference type="AlphaFoldDB" id="A0A4U9HK07"/>
<protein>
    <submittedName>
        <fullName evidence="2">Fermentation/respiration switch protein</fullName>
    </submittedName>
</protein>
<dbReference type="STRING" id="83655.APT61_17935"/>
<dbReference type="InterPro" id="IPR010520">
    <property type="entry name" value="FrsA-like"/>
</dbReference>
<evidence type="ECO:0000313" key="3">
    <source>
        <dbReference type="Proteomes" id="UP000310719"/>
    </source>
</evidence>
<accession>A0A4U9HK07</accession>
<name>A0A4U9HK07_9ENTR</name>
<dbReference type="EMBL" id="LR590464">
    <property type="protein sequence ID" value="VTP64284.1"/>
    <property type="molecule type" value="Genomic_DNA"/>
</dbReference>
<reference evidence="2 3" key="1">
    <citation type="submission" date="2019-05" db="EMBL/GenBank/DDBJ databases">
        <authorList>
            <consortium name="Pathogen Informatics"/>
        </authorList>
    </citation>
    <scope>NUCLEOTIDE SEQUENCE [LARGE SCALE GENOMIC DNA]</scope>
    <source>
        <strain evidence="2 3">NCTC13032</strain>
    </source>
</reference>
<keyword evidence="1" id="KW-0378">Hydrolase</keyword>
<organism evidence="2 3">
    <name type="scientific">Leclercia adecarboxylata</name>
    <dbReference type="NCBI Taxonomy" id="83655"/>
    <lineage>
        <taxon>Bacteria</taxon>
        <taxon>Pseudomonadati</taxon>
        <taxon>Pseudomonadota</taxon>
        <taxon>Gammaproteobacteria</taxon>
        <taxon>Enterobacterales</taxon>
        <taxon>Enterobacteriaceae</taxon>
        <taxon>Leclercia</taxon>
    </lineage>
</organism>
<evidence type="ECO:0000256" key="1">
    <source>
        <dbReference type="ARBA" id="ARBA00022801"/>
    </source>
</evidence>
<gene>
    <name evidence="2" type="ORF">NCTC13032_01357</name>
</gene>
<dbReference type="Pfam" id="PF06500">
    <property type="entry name" value="FrsA-like"/>
    <property type="match status" value="1"/>
</dbReference>
<dbReference type="PANTHER" id="PTHR22946:SF4">
    <property type="entry name" value="ESTERASE FRSA"/>
    <property type="match status" value="1"/>
</dbReference>
<dbReference type="GO" id="GO:0016787">
    <property type="term" value="F:hydrolase activity"/>
    <property type="evidence" value="ECO:0007669"/>
    <property type="project" value="UniProtKB-KW"/>
</dbReference>
<dbReference type="SUPFAM" id="SSF53474">
    <property type="entry name" value="alpha/beta-Hydrolases"/>
    <property type="match status" value="1"/>
</dbReference>
<sequence length="273" mass="30291">MNWRSRRRRWRTVLTRKRPSICRVRCANSPFTIPGGPAVTGFLHTPPGDGPFPTVMMCGGLDSLQTDYYSLYERYLAPKGLAMLTLDMPSIGFSSKWKLTQDSSLLHQHALKSLGAKSVGGSHPGGGVWLPLLALTVAVRLAYLESSRLKAVACLGPVVHALLSKPARQGRVPEMYLDVLASSLGMHDASDEALRVELNRYSLKTQGLLGRRCPTPMLSGFWKNDPFSPEEESRLITSSSVEGKLLEVPFSPVYENFDKALQQIARWIHQRLC</sequence>
<dbReference type="Gene3D" id="3.40.50.1820">
    <property type="entry name" value="alpha/beta hydrolase"/>
    <property type="match status" value="1"/>
</dbReference>
<dbReference type="InterPro" id="IPR050261">
    <property type="entry name" value="FrsA_esterase"/>
</dbReference>
<evidence type="ECO:0000313" key="2">
    <source>
        <dbReference type="EMBL" id="VTP64284.1"/>
    </source>
</evidence>
<proteinExistence type="predicted"/>
<dbReference type="PANTHER" id="PTHR22946">
    <property type="entry name" value="DIENELACTONE HYDROLASE DOMAIN-CONTAINING PROTEIN-RELATED"/>
    <property type="match status" value="1"/>
</dbReference>
<dbReference type="InterPro" id="IPR029058">
    <property type="entry name" value="AB_hydrolase_fold"/>
</dbReference>
<dbReference type="Proteomes" id="UP000310719">
    <property type="component" value="Chromosome"/>
</dbReference>